<organism evidence="1 2">
    <name type="scientific">Aspergillus pseudodeflectus</name>
    <dbReference type="NCBI Taxonomy" id="176178"/>
    <lineage>
        <taxon>Eukaryota</taxon>
        <taxon>Fungi</taxon>
        <taxon>Dikarya</taxon>
        <taxon>Ascomycota</taxon>
        <taxon>Pezizomycotina</taxon>
        <taxon>Eurotiomycetes</taxon>
        <taxon>Eurotiomycetidae</taxon>
        <taxon>Eurotiales</taxon>
        <taxon>Aspergillaceae</taxon>
        <taxon>Aspergillus</taxon>
        <taxon>Aspergillus subgen. Nidulantes</taxon>
    </lineage>
</organism>
<accession>A0ABR4KWR9</accession>
<comment type="caution">
    <text evidence="1">The sequence shown here is derived from an EMBL/GenBank/DDBJ whole genome shotgun (WGS) entry which is preliminary data.</text>
</comment>
<evidence type="ECO:0000313" key="2">
    <source>
        <dbReference type="Proteomes" id="UP001610444"/>
    </source>
</evidence>
<name>A0ABR4KWR9_9EURO</name>
<gene>
    <name evidence="1" type="ORF">BJX68DRAFT_191240</name>
</gene>
<dbReference type="EMBL" id="JBFXLR010000007">
    <property type="protein sequence ID" value="KAL2856730.1"/>
    <property type="molecule type" value="Genomic_DNA"/>
</dbReference>
<dbReference type="Proteomes" id="UP001610444">
    <property type="component" value="Unassembled WGS sequence"/>
</dbReference>
<keyword evidence="2" id="KW-1185">Reference proteome</keyword>
<proteinExistence type="predicted"/>
<sequence length="164" mass="18276">MYSEYQPSSPSLPMSLASRIVYLAHRMGKPTRSPARMQRLLSSPARDTGSSGSWSGTWGRRVDSRRLRSTQMISHLRLNAAICFGNVWETRIVAFKIGIEEGLSQNWVANRAVSCWRFGPQDGPRPHHGANQAIESSARQSSEDCLCRKGAKPVTKRCVGFNVK</sequence>
<evidence type="ECO:0000313" key="1">
    <source>
        <dbReference type="EMBL" id="KAL2856730.1"/>
    </source>
</evidence>
<dbReference type="RefSeq" id="XP_070902594.1">
    <property type="nucleotide sequence ID" value="XM_071037387.1"/>
</dbReference>
<dbReference type="GeneID" id="98152551"/>
<reference evidence="1 2" key="1">
    <citation type="submission" date="2024-07" db="EMBL/GenBank/DDBJ databases">
        <title>Section-level genome sequencing and comparative genomics of Aspergillus sections Usti and Cavernicolus.</title>
        <authorList>
            <consortium name="Lawrence Berkeley National Laboratory"/>
            <person name="Nybo J.L."/>
            <person name="Vesth T.C."/>
            <person name="Theobald S."/>
            <person name="Frisvad J.C."/>
            <person name="Larsen T.O."/>
            <person name="Kjaerboelling I."/>
            <person name="Rothschild-Mancinelli K."/>
            <person name="Lyhne E.K."/>
            <person name="Kogle M.E."/>
            <person name="Barry K."/>
            <person name="Clum A."/>
            <person name="Na H."/>
            <person name="Ledsgaard L."/>
            <person name="Lin J."/>
            <person name="Lipzen A."/>
            <person name="Kuo A."/>
            <person name="Riley R."/>
            <person name="Mondo S."/>
            <person name="LaButti K."/>
            <person name="Haridas S."/>
            <person name="Pangalinan J."/>
            <person name="Salamov A.A."/>
            <person name="Simmons B.A."/>
            <person name="Magnuson J.K."/>
            <person name="Chen J."/>
            <person name="Drula E."/>
            <person name="Henrissat B."/>
            <person name="Wiebenga A."/>
            <person name="Lubbers R.J."/>
            <person name="Gomes A.C."/>
            <person name="Macurrencykelacurrency M.R."/>
            <person name="Stajich J."/>
            <person name="Grigoriev I.V."/>
            <person name="Mortensen U.H."/>
            <person name="De vries R.P."/>
            <person name="Baker S.E."/>
            <person name="Andersen M.R."/>
        </authorList>
    </citation>
    <scope>NUCLEOTIDE SEQUENCE [LARGE SCALE GENOMIC DNA]</scope>
    <source>
        <strain evidence="1 2">CBS 756.74</strain>
    </source>
</reference>
<protein>
    <submittedName>
        <fullName evidence="1">Uncharacterized protein</fullName>
    </submittedName>
</protein>